<comment type="caution">
    <text evidence="1">The sequence shown here is derived from an EMBL/GenBank/DDBJ whole genome shotgun (WGS) entry which is preliminary data.</text>
</comment>
<dbReference type="Proteomes" id="UP000613208">
    <property type="component" value="Unassembled WGS sequence"/>
</dbReference>
<organism evidence="1 2">
    <name type="scientific">Anaerostipes butyraticus</name>
    <dbReference type="NCBI Taxonomy" id="645466"/>
    <lineage>
        <taxon>Bacteria</taxon>
        <taxon>Bacillati</taxon>
        <taxon>Bacillota</taxon>
        <taxon>Clostridia</taxon>
        <taxon>Lachnospirales</taxon>
        <taxon>Lachnospiraceae</taxon>
        <taxon>Anaerostipes</taxon>
    </lineage>
</organism>
<gene>
    <name evidence="1" type="ORF">ANBU17_16510</name>
</gene>
<proteinExistence type="predicted"/>
<evidence type="ECO:0000313" key="2">
    <source>
        <dbReference type="Proteomes" id="UP000613208"/>
    </source>
</evidence>
<name>A0A916QB99_9FIRM</name>
<keyword evidence="2" id="KW-1185">Reference proteome</keyword>
<accession>A0A916QB99</accession>
<reference evidence="1" key="1">
    <citation type="submission" date="2020-06" db="EMBL/GenBank/DDBJ databases">
        <title>Characterization of fructooligosaccharide metabolism and fructooligosaccharide-degrading enzymes in human commensal butyrate producers.</title>
        <authorList>
            <person name="Tanno H."/>
            <person name="Fujii T."/>
            <person name="Hirano K."/>
            <person name="Maeno S."/>
            <person name="Tonozuka T."/>
            <person name="Sakamoto M."/>
            <person name="Ohkuma M."/>
            <person name="Tochio T."/>
            <person name="Endo A."/>
        </authorList>
    </citation>
    <scope>NUCLEOTIDE SEQUENCE</scope>
    <source>
        <strain evidence="1">JCM 17466</strain>
    </source>
</reference>
<dbReference type="EMBL" id="BLYI01000034">
    <property type="protein sequence ID" value="GFO85304.1"/>
    <property type="molecule type" value="Genomic_DNA"/>
</dbReference>
<sequence>MELNMIEERKPAAESGPEFLKISRRNPVAAEEENNFAKITGRTSVGI</sequence>
<protein>
    <submittedName>
        <fullName evidence="1">Uncharacterized protein</fullName>
    </submittedName>
</protein>
<evidence type="ECO:0000313" key="1">
    <source>
        <dbReference type="EMBL" id="GFO85304.1"/>
    </source>
</evidence>
<dbReference type="AlphaFoldDB" id="A0A916QB99"/>